<reference evidence="1" key="1">
    <citation type="thesis" date="2021" institute="BYU ScholarsArchive" country="Provo, UT, USA">
        <title>Applications of and Algorithms for Genome Assembly and Genomic Analyses with an Emphasis on Marine Teleosts.</title>
        <authorList>
            <person name="Pickett B.D."/>
        </authorList>
    </citation>
    <scope>NUCLEOTIDE SEQUENCE</scope>
    <source>
        <strain evidence="1">HI-2016</strain>
    </source>
</reference>
<protein>
    <submittedName>
        <fullName evidence="1">Uncharacterized protein</fullName>
    </submittedName>
</protein>
<dbReference type="Proteomes" id="UP000824540">
    <property type="component" value="Unassembled WGS sequence"/>
</dbReference>
<evidence type="ECO:0000313" key="1">
    <source>
        <dbReference type="EMBL" id="KAG9339680.1"/>
    </source>
</evidence>
<dbReference type="AlphaFoldDB" id="A0A8T2NK91"/>
<name>A0A8T2NK91_9TELE</name>
<comment type="caution">
    <text evidence="1">The sequence shown here is derived from an EMBL/GenBank/DDBJ whole genome shotgun (WGS) entry which is preliminary data.</text>
</comment>
<dbReference type="EMBL" id="JAFBMS010000051">
    <property type="protein sequence ID" value="KAG9339680.1"/>
    <property type="molecule type" value="Genomic_DNA"/>
</dbReference>
<gene>
    <name evidence="1" type="ORF">JZ751_023326</name>
</gene>
<accession>A0A8T2NK91</accession>
<proteinExistence type="predicted"/>
<organism evidence="1 2">
    <name type="scientific">Albula glossodonta</name>
    <name type="common">roundjaw bonefish</name>
    <dbReference type="NCBI Taxonomy" id="121402"/>
    <lineage>
        <taxon>Eukaryota</taxon>
        <taxon>Metazoa</taxon>
        <taxon>Chordata</taxon>
        <taxon>Craniata</taxon>
        <taxon>Vertebrata</taxon>
        <taxon>Euteleostomi</taxon>
        <taxon>Actinopterygii</taxon>
        <taxon>Neopterygii</taxon>
        <taxon>Teleostei</taxon>
        <taxon>Albuliformes</taxon>
        <taxon>Albulidae</taxon>
        <taxon>Albula</taxon>
    </lineage>
</organism>
<keyword evidence="2" id="KW-1185">Reference proteome</keyword>
<evidence type="ECO:0000313" key="2">
    <source>
        <dbReference type="Proteomes" id="UP000824540"/>
    </source>
</evidence>
<sequence length="72" mass="7913">MVFDSLEGEGSAMCLTDLYPTIFAMEEGRNPALPCTPLKDRIRVKDRVNAPRPGVFPVRLGVESLGLRSANH</sequence>